<name>A0AAN6SAH8_9PEZI</name>
<accession>A0AAN6SAH8</accession>
<dbReference type="AlphaFoldDB" id="A0AAN6SAH8"/>
<dbReference type="Proteomes" id="UP001303473">
    <property type="component" value="Unassembled WGS sequence"/>
</dbReference>
<evidence type="ECO:0000313" key="2">
    <source>
        <dbReference type="EMBL" id="KAK3945846.1"/>
    </source>
</evidence>
<gene>
    <name evidence="2" type="ORF">QBC46DRAFT_349139</name>
</gene>
<feature type="domain" description="DUF6603" evidence="1">
    <location>
        <begin position="4"/>
        <end position="89"/>
    </location>
</feature>
<dbReference type="EMBL" id="MU853753">
    <property type="protein sequence ID" value="KAK3945846.1"/>
    <property type="molecule type" value="Genomic_DNA"/>
</dbReference>
<comment type="caution">
    <text evidence="2">The sequence shown here is derived from an EMBL/GenBank/DDBJ whole genome shotgun (WGS) entry which is preliminary data.</text>
</comment>
<reference evidence="3" key="1">
    <citation type="journal article" date="2023" name="Mol. Phylogenet. Evol.">
        <title>Genome-scale phylogeny and comparative genomics of the fungal order Sordariales.</title>
        <authorList>
            <person name="Hensen N."/>
            <person name="Bonometti L."/>
            <person name="Westerberg I."/>
            <person name="Brannstrom I.O."/>
            <person name="Guillou S."/>
            <person name="Cros-Aarteil S."/>
            <person name="Calhoun S."/>
            <person name="Haridas S."/>
            <person name="Kuo A."/>
            <person name="Mondo S."/>
            <person name="Pangilinan J."/>
            <person name="Riley R."/>
            <person name="LaButti K."/>
            <person name="Andreopoulos B."/>
            <person name="Lipzen A."/>
            <person name="Chen C."/>
            <person name="Yan M."/>
            <person name="Daum C."/>
            <person name="Ng V."/>
            <person name="Clum A."/>
            <person name="Steindorff A."/>
            <person name="Ohm R.A."/>
            <person name="Martin F."/>
            <person name="Silar P."/>
            <person name="Natvig D.O."/>
            <person name="Lalanne C."/>
            <person name="Gautier V."/>
            <person name="Ament-Velasquez S.L."/>
            <person name="Kruys A."/>
            <person name="Hutchinson M.I."/>
            <person name="Powell A.J."/>
            <person name="Barry K."/>
            <person name="Miller A.N."/>
            <person name="Grigoriev I.V."/>
            <person name="Debuchy R."/>
            <person name="Gladieux P."/>
            <person name="Hiltunen Thoren M."/>
            <person name="Johannesson H."/>
        </authorList>
    </citation>
    <scope>NUCLEOTIDE SEQUENCE [LARGE SCALE GENOMIC DNA]</scope>
    <source>
        <strain evidence="3">CBS 340.73</strain>
    </source>
</reference>
<proteinExistence type="predicted"/>
<dbReference type="InterPro" id="IPR046538">
    <property type="entry name" value="DUF6603"/>
</dbReference>
<protein>
    <recommendedName>
        <fullName evidence="1">DUF6603 domain-containing protein</fullName>
    </recommendedName>
</protein>
<evidence type="ECO:0000313" key="3">
    <source>
        <dbReference type="Proteomes" id="UP001303473"/>
    </source>
</evidence>
<keyword evidence="3" id="KW-1185">Reference proteome</keyword>
<dbReference type="Pfam" id="PF20248">
    <property type="entry name" value="DUF6603"/>
    <property type="match status" value="1"/>
</dbReference>
<sequence length="360" mass="39653">MIADLRISGEAYFALTPQVAMGGTCCGGRLAVRVLFSAYADFLVHFHPFHFEGEVSIALFASAALDLWLWVQHFGPLGFGASLKLRGTPKPQPLNLGEFIRMVKNLPLDKAPGEKEEREHMVSFIAGRANRDHTGEGDCAGGEVEVLAEGVVVEVQARVPILNAKISGVPKDGTKKKIFAQPMQLLSGGFDTSELVISLRRREEDERKEEEIIVLEAKPLVKNLPPALWGECVEKPDPREAMIPHVMGYTLTVPSKLPSRENIPAVDVTRFNSVDVGLSGLGKGEGDRDYYDIIPPLKPVQRLDDDDKRFIRPSAEVKPKDDDELKKRRKKRKDAFAAWDLFKGTCSGGGLLSAGTGRVW</sequence>
<evidence type="ECO:0000259" key="1">
    <source>
        <dbReference type="Pfam" id="PF20248"/>
    </source>
</evidence>
<organism evidence="2 3">
    <name type="scientific">Diplogelasinospora grovesii</name>
    <dbReference type="NCBI Taxonomy" id="303347"/>
    <lineage>
        <taxon>Eukaryota</taxon>
        <taxon>Fungi</taxon>
        <taxon>Dikarya</taxon>
        <taxon>Ascomycota</taxon>
        <taxon>Pezizomycotina</taxon>
        <taxon>Sordariomycetes</taxon>
        <taxon>Sordariomycetidae</taxon>
        <taxon>Sordariales</taxon>
        <taxon>Diplogelasinosporaceae</taxon>
        <taxon>Diplogelasinospora</taxon>
    </lineage>
</organism>